<organism evidence="2 3">
    <name type="scientific">Rhizobium acidisoli</name>
    <dbReference type="NCBI Taxonomy" id="1538158"/>
    <lineage>
        <taxon>Bacteria</taxon>
        <taxon>Pseudomonadati</taxon>
        <taxon>Pseudomonadota</taxon>
        <taxon>Alphaproteobacteria</taxon>
        <taxon>Hyphomicrobiales</taxon>
        <taxon>Rhizobiaceae</taxon>
        <taxon>Rhizobium/Agrobacterium group</taxon>
        <taxon>Rhizobium</taxon>
    </lineage>
</organism>
<dbReference type="AlphaFoldDB" id="A0AAE5TYD8"/>
<proteinExistence type="predicted"/>
<keyword evidence="3" id="KW-1185">Reference proteome</keyword>
<dbReference type="Proteomes" id="UP000220927">
    <property type="component" value="Chromosome"/>
</dbReference>
<dbReference type="RefSeq" id="WP_054182311.1">
    <property type="nucleotide sequence ID" value="NZ_CP034998.1"/>
</dbReference>
<evidence type="ECO:0000313" key="3">
    <source>
        <dbReference type="Proteomes" id="UP000220927"/>
    </source>
</evidence>
<feature type="region of interest" description="Disordered" evidence="1">
    <location>
        <begin position="19"/>
        <end position="40"/>
    </location>
</feature>
<protein>
    <submittedName>
        <fullName evidence="2">Uncharacterized protein</fullName>
    </submittedName>
</protein>
<dbReference type="EMBL" id="CP034998">
    <property type="protein sequence ID" value="QAS80184.1"/>
    <property type="molecule type" value="Genomic_DNA"/>
</dbReference>
<accession>A0AAE5TYD8</accession>
<dbReference type="KEGG" id="rad:CO657_19840"/>
<sequence>MQKLLTPPPIAVPQARAEETFFEDTCPPVPAAGPSREESERDYCVDRIDDELTFVTRDDDVCYHGSNALSILSEQIRRRDLLPISRQQANRLRARLQLARDALLPFFSDENQRRMTVGLTSAEKFVDWWALSKERRKAQPSYLGREHRLRLRWLQNALHNLCIEDELAESASSRQANVIASLKSGAGAAS</sequence>
<name>A0AAE5TYD8_9HYPH</name>
<gene>
    <name evidence="2" type="ORF">CO657_19840</name>
</gene>
<evidence type="ECO:0000313" key="2">
    <source>
        <dbReference type="EMBL" id="QAS80184.1"/>
    </source>
</evidence>
<reference evidence="2 3" key="1">
    <citation type="submission" date="2019-01" db="EMBL/GenBank/DDBJ databases">
        <title>Genomic insights into the origins and evolution of symbiotic genes in the Phaseolus vulgaris microsymbionts.</title>
        <authorList>
            <person name="Tong W."/>
        </authorList>
    </citation>
    <scope>NUCLEOTIDE SEQUENCE [LARGE SCALE GENOMIC DNA]</scope>
    <source>
        <strain evidence="2 3">FH23</strain>
    </source>
</reference>
<evidence type="ECO:0000256" key="1">
    <source>
        <dbReference type="SAM" id="MobiDB-lite"/>
    </source>
</evidence>